<accession>A0A7W9CAV0</accession>
<evidence type="ECO:0008006" key="4">
    <source>
        <dbReference type="Google" id="ProtNLM"/>
    </source>
</evidence>
<organism evidence="2 3">
    <name type="scientific">Microbacterium ginsengiterrae</name>
    <dbReference type="NCBI Taxonomy" id="546115"/>
    <lineage>
        <taxon>Bacteria</taxon>
        <taxon>Bacillati</taxon>
        <taxon>Actinomycetota</taxon>
        <taxon>Actinomycetes</taxon>
        <taxon>Micrococcales</taxon>
        <taxon>Microbacteriaceae</taxon>
        <taxon>Microbacterium</taxon>
    </lineage>
</organism>
<gene>
    <name evidence="2" type="ORF">HD600_000672</name>
</gene>
<dbReference type="InterPro" id="IPR006311">
    <property type="entry name" value="TAT_signal"/>
</dbReference>
<sequence>MSPLRRPLLRTGALALAAGTMIALVGCAASDDAADAGSTGTITPVIVDINEIDGTTIQVVEGNVIDLTGDDDTYLDWTADIADTSVVEFTPGKDDGSAQFNPGLTALSPGESEVALDNSASGDTVTFTVEVTAKD</sequence>
<evidence type="ECO:0000256" key="1">
    <source>
        <dbReference type="SAM" id="SignalP"/>
    </source>
</evidence>
<feature type="signal peptide" evidence="1">
    <location>
        <begin position="1"/>
        <end position="28"/>
    </location>
</feature>
<dbReference type="Proteomes" id="UP000517712">
    <property type="component" value="Unassembled WGS sequence"/>
</dbReference>
<dbReference type="PROSITE" id="PS51318">
    <property type="entry name" value="TAT"/>
    <property type="match status" value="1"/>
</dbReference>
<reference evidence="2 3" key="1">
    <citation type="submission" date="2020-08" db="EMBL/GenBank/DDBJ databases">
        <title>Sequencing the genomes of 1000 actinobacteria strains.</title>
        <authorList>
            <person name="Klenk H.-P."/>
        </authorList>
    </citation>
    <scope>NUCLEOTIDE SEQUENCE [LARGE SCALE GENOMIC DNA]</scope>
    <source>
        <strain evidence="2 3">DSM 24823</strain>
    </source>
</reference>
<evidence type="ECO:0000313" key="3">
    <source>
        <dbReference type="Proteomes" id="UP000517712"/>
    </source>
</evidence>
<proteinExistence type="predicted"/>
<dbReference type="AlphaFoldDB" id="A0A7W9CAV0"/>
<protein>
    <recommendedName>
        <fullName evidence="4">MSP domain-containing protein</fullName>
    </recommendedName>
</protein>
<dbReference type="PROSITE" id="PS51257">
    <property type="entry name" value="PROKAR_LIPOPROTEIN"/>
    <property type="match status" value="1"/>
</dbReference>
<feature type="chain" id="PRO_5038801139" description="MSP domain-containing protein" evidence="1">
    <location>
        <begin position="29"/>
        <end position="135"/>
    </location>
</feature>
<comment type="caution">
    <text evidence="2">The sequence shown here is derived from an EMBL/GenBank/DDBJ whole genome shotgun (WGS) entry which is preliminary data.</text>
</comment>
<dbReference type="EMBL" id="JACHMU010000001">
    <property type="protein sequence ID" value="MBB5742175.1"/>
    <property type="molecule type" value="Genomic_DNA"/>
</dbReference>
<name>A0A7W9CAV0_9MICO</name>
<keyword evidence="3" id="KW-1185">Reference proteome</keyword>
<keyword evidence="1" id="KW-0732">Signal</keyword>
<evidence type="ECO:0000313" key="2">
    <source>
        <dbReference type="EMBL" id="MBB5742175.1"/>
    </source>
</evidence>
<dbReference type="RefSeq" id="WP_184281512.1">
    <property type="nucleotide sequence ID" value="NZ_BAAAPG010000001.1"/>
</dbReference>